<proteinExistence type="predicted"/>
<gene>
    <name evidence="2" type="ORF">GWI33_008580</name>
</gene>
<organism evidence="2 3">
    <name type="scientific">Rhynchophorus ferrugineus</name>
    <name type="common">Red palm weevil</name>
    <name type="synonym">Curculio ferrugineus</name>
    <dbReference type="NCBI Taxonomy" id="354439"/>
    <lineage>
        <taxon>Eukaryota</taxon>
        <taxon>Metazoa</taxon>
        <taxon>Ecdysozoa</taxon>
        <taxon>Arthropoda</taxon>
        <taxon>Hexapoda</taxon>
        <taxon>Insecta</taxon>
        <taxon>Pterygota</taxon>
        <taxon>Neoptera</taxon>
        <taxon>Endopterygota</taxon>
        <taxon>Coleoptera</taxon>
        <taxon>Polyphaga</taxon>
        <taxon>Cucujiformia</taxon>
        <taxon>Curculionidae</taxon>
        <taxon>Dryophthorinae</taxon>
        <taxon>Rhynchophorus</taxon>
    </lineage>
</organism>
<keyword evidence="3" id="KW-1185">Reference proteome</keyword>
<evidence type="ECO:0000313" key="2">
    <source>
        <dbReference type="EMBL" id="KAF7278223.1"/>
    </source>
</evidence>
<accession>A0A834IGF1</accession>
<comment type="caution">
    <text evidence="2">The sequence shown here is derived from an EMBL/GenBank/DDBJ whole genome shotgun (WGS) entry which is preliminary data.</text>
</comment>
<feature type="transmembrane region" description="Helical" evidence="1">
    <location>
        <begin position="29"/>
        <end position="50"/>
    </location>
</feature>
<dbReference type="EMBL" id="JAACXV010000404">
    <property type="protein sequence ID" value="KAF7278223.1"/>
    <property type="molecule type" value="Genomic_DNA"/>
</dbReference>
<dbReference type="Proteomes" id="UP000625711">
    <property type="component" value="Unassembled WGS sequence"/>
</dbReference>
<evidence type="ECO:0000313" key="3">
    <source>
        <dbReference type="Proteomes" id="UP000625711"/>
    </source>
</evidence>
<protein>
    <submittedName>
        <fullName evidence="2">Uncharacterized protein</fullName>
    </submittedName>
</protein>
<name>A0A834IGF1_RHYFE</name>
<dbReference type="AlphaFoldDB" id="A0A834IGF1"/>
<evidence type="ECO:0000256" key="1">
    <source>
        <dbReference type="SAM" id="Phobius"/>
    </source>
</evidence>
<keyword evidence="1" id="KW-1133">Transmembrane helix</keyword>
<keyword evidence="1" id="KW-0812">Transmembrane</keyword>
<sequence length="95" mass="11158">MEVASVAQYFPTLSIVNSIQEHESTIRKVSYIILIVLYVIVIIGYIYSLPGSTIKIKWKRSYRKFRKNTKTLWPMLQDTATHKRNSAFREHLVNN</sequence>
<reference evidence="2" key="1">
    <citation type="submission" date="2020-08" db="EMBL/GenBank/DDBJ databases">
        <title>Genome sequencing and assembly of the red palm weevil Rhynchophorus ferrugineus.</title>
        <authorList>
            <person name="Dias G.B."/>
            <person name="Bergman C.M."/>
            <person name="Manee M."/>
        </authorList>
    </citation>
    <scope>NUCLEOTIDE SEQUENCE</scope>
    <source>
        <strain evidence="2">AA-2017</strain>
        <tissue evidence="2">Whole larva</tissue>
    </source>
</reference>
<keyword evidence="1" id="KW-0472">Membrane</keyword>